<dbReference type="EMBL" id="LNAM01000090">
    <property type="protein sequence ID" value="KSV59790.1"/>
    <property type="molecule type" value="Genomic_DNA"/>
</dbReference>
<gene>
    <name evidence="1" type="ORF">ASU35_07905</name>
</gene>
<accession>A0A0V8QH66</accession>
<reference evidence="1 2" key="1">
    <citation type="submission" date="2015-11" db="EMBL/GenBank/DDBJ databases">
        <title>Butyribacter intestini gen. nov., sp. nov., a butyric acid-producing bacterium of the family Lachnospiraceae isolated from the human faeces.</title>
        <authorList>
            <person name="Zou Y."/>
            <person name="Xue W."/>
            <person name="Luo G."/>
            <person name="Lv M."/>
        </authorList>
    </citation>
    <scope>NUCLEOTIDE SEQUENCE [LARGE SCALE GENOMIC DNA]</scope>
    <source>
        <strain evidence="1 2">ACET-33324</strain>
    </source>
</reference>
<dbReference type="STRING" id="290052.ASU35_07905"/>
<evidence type="ECO:0000313" key="2">
    <source>
        <dbReference type="Proteomes" id="UP000054874"/>
    </source>
</evidence>
<proteinExistence type="predicted"/>
<organism evidence="1 2">
    <name type="scientific">Acetivibrio ethanolgignens</name>
    <dbReference type="NCBI Taxonomy" id="290052"/>
    <lineage>
        <taxon>Bacteria</taxon>
        <taxon>Bacillati</taxon>
        <taxon>Bacillota</taxon>
        <taxon>Clostridia</taxon>
        <taxon>Eubacteriales</taxon>
        <taxon>Oscillospiraceae</taxon>
        <taxon>Acetivibrio</taxon>
    </lineage>
</organism>
<name>A0A0V8QH66_9FIRM</name>
<comment type="caution">
    <text evidence="1">The sequence shown here is derived from an EMBL/GenBank/DDBJ whole genome shotgun (WGS) entry which is preliminary data.</text>
</comment>
<dbReference type="AlphaFoldDB" id="A0A0V8QH66"/>
<dbReference type="Proteomes" id="UP000054874">
    <property type="component" value="Unassembled WGS sequence"/>
</dbReference>
<protein>
    <submittedName>
        <fullName evidence="1">Uncharacterized protein</fullName>
    </submittedName>
</protein>
<keyword evidence="2" id="KW-1185">Reference proteome</keyword>
<sequence>MTVIENFMAGPKGVGISSGSMVVVFDSVEAASFEKGFDLAYRSMITRKNATIIIGNATTAYRNFSMVCCRLSIDILLYNNIMKIGSEILKHGNCAERGKNEVD</sequence>
<evidence type="ECO:0000313" key="1">
    <source>
        <dbReference type="EMBL" id="KSV59790.1"/>
    </source>
</evidence>